<sequence>MRETDKLVPVITVVVYYGEKPWNGAASLHEMLNIPEEVVQYVNDYKMILVEARQNECKFHNVDNEDFFNLLKILLDNSKPVNEIKEEAIEYTKKHNVEKSVVMTVAGAANCKLNYELEGDGGMWTVFEETENEGRIQGINEGRIKGIIEMGLECGLSEEDILEKLQKKLNVPWQKAQEYFQKYVAETV</sequence>
<dbReference type="Proteomes" id="UP000236311">
    <property type="component" value="Unassembled WGS sequence"/>
</dbReference>
<dbReference type="AlphaFoldDB" id="A0A2K4ZBC4"/>
<reference evidence="1 2" key="1">
    <citation type="submission" date="2018-01" db="EMBL/GenBank/DDBJ databases">
        <authorList>
            <person name="Gaut B.S."/>
            <person name="Morton B.R."/>
            <person name="Clegg M.T."/>
            <person name="Duvall M.R."/>
        </authorList>
    </citation>
    <scope>NUCLEOTIDE SEQUENCE [LARGE SCALE GENOMIC DNA]</scope>
    <source>
        <strain evidence="1">GP69</strain>
    </source>
</reference>
<organism evidence="1 2">
    <name type="scientific">Acetatifactor muris</name>
    <dbReference type="NCBI Taxonomy" id="879566"/>
    <lineage>
        <taxon>Bacteria</taxon>
        <taxon>Bacillati</taxon>
        <taxon>Bacillota</taxon>
        <taxon>Clostridia</taxon>
        <taxon>Lachnospirales</taxon>
        <taxon>Lachnospiraceae</taxon>
        <taxon>Acetatifactor</taxon>
    </lineage>
</organism>
<keyword evidence="2" id="KW-1185">Reference proteome</keyword>
<name>A0A2K4ZBC4_9FIRM</name>
<evidence type="ECO:0000313" key="2">
    <source>
        <dbReference type="Proteomes" id="UP000236311"/>
    </source>
</evidence>
<evidence type="ECO:0000313" key="1">
    <source>
        <dbReference type="EMBL" id="SOY27766.1"/>
    </source>
</evidence>
<proteinExistence type="predicted"/>
<gene>
    <name evidence="1" type="ORF">AMURIS_00471</name>
</gene>
<accession>A0A2K4ZBC4</accession>
<dbReference type="EMBL" id="OFSM01000002">
    <property type="protein sequence ID" value="SOY27766.1"/>
    <property type="molecule type" value="Genomic_DNA"/>
</dbReference>
<protein>
    <submittedName>
        <fullName evidence="1">Uncharacterized protein</fullName>
    </submittedName>
</protein>
<dbReference type="OrthoDB" id="2066427at2"/>